<comment type="subcellular location">
    <subcellularLocation>
        <location evidence="1">Endomembrane system</location>
        <topology evidence="1">Multi-pass membrane protein</topology>
    </subcellularLocation>
</comment>
<reference evidence="6" key="1">
    <citation type="submission" date="2023-07" db="EMBL/GenBank/DDBJ databases">
        <authorList>
            <person name="Pelsma A.J. K."/>
        </authorList>
    </citation>
    <scope>NUCLEOTIDE SEQUENCE</scope>
</reference>
<dbReference type="InterPro" id="IPR007318">
    <property type="entry name" value="Phopholipid_MeTrfase"/>
</dbReference>
<proteinExistence type="predicted"/>
<keyword evidence="3 5" id="KW-1133">Transmembrane helix</keyword>
<evidence type="ECO:0000256" key="5">
    <source>
        <dbReference type="SAM" id="Phobius"/>
    </source>
</evidence>
<dbReference type="AlphaFoldDB" id="A0AA48M3Y6"/>
<name>A0AA48M3Y6_9ZZZZ</name>
<keyword evidence="2 5" id="KW-0812">Transmembrane</keyword>
<sequence length="217" mass="23836">MTKVLNRERLWDLAAAAPLILWFGLGAAGCSIKILDLLKTQSGAIAVLVQIASLIFFLLAITLLIIRRPAIRKAGGIGPRLAGFLGCVTPLSVLALPRAEVSHTTDAFLSALGFVGIVGSIYAMLWLGRSFSVLPQARGLVTDGPYRVVRHPLYLAEFLVIFSRAFELAQPWPLLVIVLAVGSQLARMYYEERILSEEFPAYQDYMRHTARLIPGVF</sequence>
<evidence type="ECO:0000256" key="1">
    <source>
        <dbReference type="ARBA" id="ARBA00004127"/>
    </source>
</evidence>
<dbReference type="GO" id="GO:0012505">
    <property type="term" value="C:endomembrane system"/>
    <property type="evidence" value="ECO:0007669"/>
    <property type="project" value="UniProtKB-SubCell"/>
</dbReference>
<evidence type="ECO:0000256" key="3">
    <source>
        <dbReference type="ARBA" id="ARBA00022989"/>
    </source>
</evidence>
<dbReference type="Pfam" id="PF04191">
    <property type="entry name" value="PEMT"/>
    <property type="match status" value="1"/>
</dbReference>
<feature type="transmembrane region" description="Helical" evidence="5">
    <location>
        <begin position="77"/>
        <end position="96"/>
    </location>
</feature>
<gene>
    <name evidence="6" type="ORF">AMST5_03903</name>
</gene>
<dbReference type="EMBL" id="OY288114">
    <property type="protein sequence ID" value="CAJ0888741.1"/>
    <property type="molecule type" value="Genomic_DNA"/>
</dbReference>
<accession>A0AA48M3Y6</accession>
<feature type="transmembrane region" description="Helical" evidence="5">
    <location>
        <begin position="44"/>
        <end position="65"/>
    </location>
</feature>
<organism evidence="6">
    <name type="scientific">freshwater sediment metagenome</name>
    <dbReference type="NCBI Taxonomy" id="556182"/>
    <lineage>
        <taxon>unclassified sequences</taxon>
        <taxon>metagenomes</taxon>
        <taxon>ecological metagenomes</taxon>
    </lineage>
</organism>
<keyword evidence="4 5" id="KW-0472">Membrane</keyword>
<dbReference type="Gene3D" id="1.20.120.1630">
    <property type="match status" value="1"/>
</dbReference>
<evidence type="ECO:0000256" key="2">
    <source>
        <dbReference type="ARBA" id="ARBA00022692"/>
    </source>
</evidence>
<dbReference type="PANTHER" id="PTHR43847:SF1">
    <property type="entry name" value="BLL3993 PROTEIN"/>
    <property type="match status" value="1"/>
</dbReference>
<evidence type="ECO:0000256" key="4">
    <source>
        <dbReference type="ARBA" id="ARBA00023136"/>
    </source>
</evidence>
<dbReference type="InterPro" id="IPR052527">
    <property type="entry name" value="Metal_cation-efflux_comp"/>
</dbReference>
<evidence type="ECO:0008006" key="7">
    <source>
        <dbReference type="Google" id="ProtNLM"/>
    </source>
</evidence>
<dbReference type="PROSITE" id="PS51257">
    <property type="entry name" value="PROKAR_LIPOPROTEIN"/>
    <property type="match status" value="1"/>
</dbReference>
<dbReference type="PANTHER" id="PTHR43847">
    <property type="entry name" value="BLL3993 PROTEIN"/>
    <property type="match status" value="1"/>
</dbReference>
<protein>
    <recommendedName>
        <fullName evidence="7">Isoprenylcysteine carboxylmethyltransferase family protein</fullName>
    </recommendedName>
</protein>
<evidence type="ECO:0000313" key="6">
    <source>
        <dbReference type="EMBL" id="CAJ0888741.1"/>
    </source>
</evidence>
<feature type="transmembrane region" description="Helical" evidence="5">
    <location>
        <begin position="108"/>
        <end position="127"/>
    </location>
</feature>